<accession>A0ABP8JT27</accession>
<proteinExistence type="predicted"/>
<protein>
    <submittedName>
        <fullName evidence="1">Uncharacterized protein</fullName>
    </submittedName>
</protein>
<gene>
    <name evidence="1" type="ORF">GCM10023187_02150</name>
</gene>
<name>A0ABP8JT27_9BACT</name>
<sequence length="151" mass="17147">MFDYGIGGQERKLDVNESIVDIPQNRTLIVEKLTADPAFRPEIVDGLKTVGEVFEHFRPEVEVEFETEEGSTTSETLRFRALSDFSKKGIVAQSPFLQRLNMTYEDFSRYVKQLKSNKILKTVLDNPEAKAAYVAAIQAMIQELEEAKNAQ</sequence>
<dbReference type="Proteomes" id="UP001500936">
    <property type="component" value="Unassembled WGS sequence"/>
</dbReference>
<evidence type="ECO:0000313" key="2">
    <source>
        <dbReference type="Proteomes" id="UP001500936"/>
    </source>
</evidence>
<evidence type="ECO:0000313" key="1">
    <source>
        <dbReference type="EMBL" id="GAA4395370.1"/>
    </source>
</evidence>
<reference evidence="2" key="1">
    <citation type="journal article" date="2019" name="Int. J. Syst. Evol. Microbiol.">
        <title>The Global Catalogue of Microorganisms (GCM) 10K type strain sequencing project: providing services to taxonomists for standard genome sequencing and annotation.</title>
        <authorList>
            <consortium name="The Broad Institute Genomics Platform"/>
            <consortium name="The Broad Institute Genome Sequencing Center for Infectious Disease"/>
            <person name="Wu L."/>
            <person name="Ma J."/>
        </authorList>
    </citation>
    <scope>NUCLEOTIDE SEQUENCE [LARGE SCALE GENOMIC DNA]</scope>
    <source>
        <strain evidence="2">JCM 17925</strain>
    </source>
</reference>
<dbReference type="RefSeq" id="WP_345263063.1">
    <property type="nucleotide sequence ID" value="NZ_BAABHB010000001.1"/>
</dbReference>
<comment type="caution">
    <text evidence="1">The sequence shown here is derived from an EMBL/GenBank/DDBJ whole genome shotgun (WGS) entry which is preliminary data.</text>
</comment>
<dbReference type="EMBL" id="BAABHB010000001">
    <property type="protein sequence ID" value="GAA4395370.1"/>
    <property type="molecule type" value="Genomic_DNA"/>
</dbReference>
<keyword evidence="2" id="KW-1185">Reference proteome</keyword>
<organism evidence="1 2">
    <name type="scientific">Nibrella viscosa</name>
    <dbReference type="NCBI Taxonomy" id="1084524"/>
    <lineage>
        <taxon>Bacteria</taxon>
        <taxon>Pseudomonadati</taxon>
        <taxon>Bacteroidota</taxon>
        <taxon>Cytophagia</taxon>
        <taxon>Cytophagales</taxon>
        <taxon>Spirosomataceae</taxon>
        <taxon>Nibrella</taxon>
    </lineage>
</organism>